<feature type="non-terminal residue" evidence="1">
    <location>
        <position position="67"/>
    </location>
</feature>
<name>A0ABD3Y171_SINWO</name>
<accession>A0ABD3Y171</accession>
<protein>
    <submittedName>
        <fullName evidence="1">Uncharacterized protein</fullName>
    </submittedName>
</protein>
<keyword evidence="2" id="KW-1185">Reference proteome</keyword>
<dbReference type="SUPFAM" id="SSF63829">
    <property type="entry name" value="Calcium-dependent phosphotriesterase"/>
    <property type="match status" value="1"/>
</dbReference>
<organism evidence="1 2">
    <name type="scientific">Sinanodonta woodiana</name>
    <name type="common">Chinese pond mussel</name>
    <name type="synonym">Anodonta woodiana</name>
    <dbReference type="NCBI Taxonomy" id="1069815"/>
    <lineage>
        <taxon>Eukaryota</taxon>
        <taxon>Metazoa</taxon>
        <taxon>Spiralia</taxon>
        <taxon>Lophotrochozoa</taxon>
        <taxon>Mollusca</taxon>
        <taxon>Bivalvia</taxon>
        <taxon>Autobranchia</taxon>
        <taxon>Heteroconchia</taxon>
        <taxon>Palaeoheterodonta</taxon>
        <taxon>Unionida</taxon>
        <taxon>Unionoidea</taxon>
        <taxon>Unionidae</taxon>
        <taxon>Unioninae</taxon>
        <taxon>Sinanodonta</taxon>
    </lineage>
</organism>
<dbReference type="Proteomes" id="UP001634394">
    <property type="component" value="Unassembled WGS sequence"/>
</dbReference>
<comment type="caution">
    <text evidence="1">The sequence shown here is derived from an EMBL/GenBank/DDBJ whole genome shotgun (WGS) entry which is preliminary data.</text>
</comment>
<dbReference type="Gene3D" id="2.120.10.30">
    <property type="entry name" value="TolB, C-terminal domain"/>
    <property type="match status" value="1"/>
</dbReference>
<gene>
    <name evidence="1" type="ORF">ACJMK2_003306</name>
</gene>
<dbReference type="InterPro" id="IPR011042">
    <property type="entry name" value="6-blade_b-propeller_TolB-like"/>
</dbReference>
<feature type="non-terminal residue" evidence="1">
    <location>
        <position position="1"/>
    </location>
</feature>
<proteinExistence type="predicted"/>
<evidence type="ECO:0000313" key="2">
    <source>
        <dbReference type="Proteomes" id="UP001634394"/>
    </source>
</evidence>
<sequence length="67" mass="7544">TSEDSTAYARRLAVDYSTGNIYYTAINYMHSYRTSSTINVISPEGKQRILVRGLDYPYGLVVYPSKG</sequence>
<reference evidence="1 2" key="1">
    <citation type="submission" date="2024-11" db="EMBL/GenBank/DDBJ databases">
        <title>Chromosome-level genome assembly of the freshwater bivalve Anodonta woodiana.</title>
        <authorList>
            <person name="Chen X."/>
        </authorList>
    </citation>
    <scope>NUCLEOTIDE SEQUENCE [LARGE SCALE GENOMIC DNA]</scope>
    <source>
        <strain evidence="1">MN2024</strain>
        <tissue evidence="1">Gills</tissue>
    </source>
</reference>
<dbReference type="AlphaFoldDB" id="A0ABD3Y171"/>
<dbReference type="EMBL" id="JBJQND010000001">
    <property type="protein sequence ID" value="KAL3891043.1"/>
    <property type="molecule type" value="Genomic_DNA"/>
</dbReference>
<evidence type="ECO:0000313" key="1">
    <source>
        <dbReference type="EMBL" id="KAL3891043.1"/>
    </source>
</evidence>